<dbReference type="InterPro" id="IPR011051">
    <property type="entry name" value="RmlC_Cupin_sf"/>
</dbReference>
<comment type="caution">
    <text evidence="2">The sequence shown here is derived from an EMBL/GenBank/DDBJ whole genome shotgun (WGS) entry which is preliminary data.</text>
</comment>
<dbReference type="InterPro" id="IPR009327">
    <property type="entry name" value="Cupin_DUF985"/>
</dbReference>
<dbReference type="STRING" id="54398.Ga0074115_1118"/>
<dbReference type="Proteomes" id="UP000051634">
    <property type="component" value="Unassembled WGS sequence"/>
</dbReference>
<gene>
    <name evidence="2" type="ORF">Ga0074115_1118</name>
    <name evidence="3" type="ORF">Ga0076813_13933</name>
</gene>
<dbReference type="EMBL" id="LDXT01000086">
    <property type="protein sequence ID" value="KRT54885.1"/>
    <property type="molecule type" value="Genomic_DNA"/>
</dbReference>
<dbReference type="PATRIC" id="fig|54398.3.peg.1633"/>
<dbReference type="InterPro" id="IPR014710">
    <property type="entry name" value="RmlC-like_jellyroll"/>
</dbReference>
<dbReference type="PANTHER" id="PTHR33387:SF3">
    <property type="entry name" value="DUF985 DOMAIN-CONTAINING PROTEIN"/>
    <property type="match status" value="1"/>
</dbReference>
<dbReference type="Pfam" id="PF06172">
    <property type="entry name" value="Cupin_5"/>
    <property type="match status" value="1"/>
</dbReference>
<evidence type="ECO:0000313" key="2">
    <source>
        <dbReference type="EMBL" id="KRT54885.1"/>
    </source>
</evidence>
<dbReference type="Proteomes" id="UP000051276">
    <property type="component" value="Unassembled WGS sequence"/>
</dbReference>
<evidence type="ECO:0000313" key="4">
    <source>
        <dbReference type="Proteomes" id="UP000051276"/>
    </source>
</evidence>
<dbReference type="RefSeq" id="WP_057956058.1">
    <property type="nucleotide sequence ID" value="NZ_KQ556904.1"/>
</dbReference>
<sequence>MKKQEIIDALGLKPHLEGGYFRRSYQSAGEIQTPNGPRHRLTSIYYLLTDDAPVGHLHRNRSNILHYFHAGAPLRYTLIQPDGRLEQRIMGTEVSAGQTPQLIVEGGCWKASELIDGEFALISEAVSPGFDYADMELARAEAIRQRFPDLWEQIRHLIKA</sequence>
<proteinExistence type="predicted"/>
<reference evidence="4 5" key="1">
    <citation type="submission" date="2015-11" db="EMBL/GenBank/DDBJ databases">
        <title>The genome of Candidatus Endoriftia persephone in Ridgeia piscesae and population structure of the North Eastern Pacific vestimentiferan symbionts.</title>
        <authorList>
            <person name="Perez M."/>
            <person name="Juniper K.S."/>
        </authorList>
    </citation>
    <scope>NUCLEOTIDE SEQUENCE [LARGE SCALE GENOMIC DNA]</scope>
    <source>
        <strain evidence="3">Ind10</strain>
        <strain evidence="2">Ind11</strain>
    </source>
</reference>
<dbReference type="CDD" id="cd06121">
    <property type="entry name" value="cupin_YML079wp"/>
    <property type="match status" value="1"/>
</dbReference>
<dbReference type="AlphaFoldDB" id="A0A0T5YXL9"/>
<dbReference type="OrthoDB" id="9798288at2"/>
<dbReference type="Gene3D" id="2.60.120.10">
    <property type="entry name" value="Jelly Rolls"/>
    <property type="match status" value="1"/>
</dbReference>
<feature type="domain" description="DUF985" evidence="1">
    <location>
        <begin position="4"/>
        <end position="138"/>
    </location>
</feature>
<evidence type="ECO:0000313" key="3">
    <source>
        <dbReference type="EMBL" id="KRT58665.1"/>
    </source>
</evidence>
<accession>A0A0T5YXL9</accession>
<evidence type="ECO:0000313" key="5">
    <source>
        <dbReference type="Proteomes" id="UP000051634"/>
    </source>
</evidence>
<organism evidence="2 5">
    <name type="scientific">endosymbiont of Ridgeia piscesae</name>
    <dbReference type="NCBI Taxonomy" id="54398"/>
    <lineage>
        <taxon>Bacteria</taxon>
        <taxon>Pseudomonadati</taxon>
        <taxon>Pseudomonadota</taxon>
        <taxon>Gammaproteobacteria</taxon>
        <taxon>sulfur-oxidizing symbionts</taxon>
    </lineage>
</organism>
<dbReference type="EMBL" id="LMXI01000301">
    <property type="protein sequence ID" value="KRT58665.1"/>
    <property type="molecule type" value="Genomic_DNA"/>
</dbReference>
<keyword evidence="5" id="KW-1185">Reference proteome</keyword>
<evidence type="ECO:0000259" key="1">
    <source>
        <dbReference type="Pfam" id="PF06172"/>
    </source>
</evidence>
<dbReference type="PANTHER" id="PTHR33387">
    <property type="entry name" value="RMLC-LIKE JELLY ROLL FOLD PROTEIN"/>
    <property type="match status" value="1"/>
</dbReference>
<protein>
    <submittedName>
        <fullName evidence="2">Putative sugar epimerase, cupin superfamily</fullName>
    </submittedName>
</protein>
<name>A0A0T5YXL9_9GAMM</name>
<dbReference type="InterPro" id="IPR039935">
    <property type="entry name" value="YML079W-like"/>
</dbReference>
<dbReference type="SUPFAM" id="SSF51182">
    <property type="entry name" value="RmlC-like cupins"/>
    <property type="match status" value="1"/>
</dbReference>